<sequence>MAADRALPEDFHALYDAGVRNARGTAPPAAPAPGSPGHLRMDAQLGDLEVDYDQATALPNRIARRAPAAGLSGEAGASPEETVQRFVTEHGDLWRLSEADAQGVTIVSVSGRGLRTVQLVQRADGLEVFNSEATAAIGPDGDVMSVAGQFFPGAAQAAGARAATMTTRFTTAEEAIAVAAFDLTGVEYPATAFTGTSTAGAARAENAEGAETGDTAGGGYRFYRFTEPTGTEPTSSEPIDTQSAGTDPAGAGRPALEREVRVKDVLFPLGQEQFTPGYYLELWIEGFPAFSYVIDALGEPEVLFRKNLRADAAFTYRVFNTGDALFRPEDGPAPGSPHPTGRPDGFQAPTIPDRLVTLESLLPGAPWLPEGASTTRGNNCIAYADVRAPDGSSSGDVDGRATRARTFDHAYDHARPASDPTNLQASLVGMFFHVNWLHDRWYEAGFDEAAGNAQQVNLTGAGLGGDPILAEGNDFSGTDNANMQTPADGASPRMQMYEFRGVAPLPSRTSNFDALITYHELGHYITNRLVGNATGLANQQGRAMGEGWGDFFAITMTSQATDDFGTGAFPAGGWTDLTPTFTDNYYFSIRRYPYSADLGKNPLTFKHISNGVVLPAGPPRRPHSGGPNSEVHNAGEVWCAALWEVFVNLVAAHGHAEAERRVLEYVVGGLKLTPGMPTFTLARDGIVTAVAALNPGDLGAVWRGFAKRGLGAGAVSPPSTSTSLAGVVESFSTP</sequence>
<reference evidence="12 13" key="1">
    <citation type="journal article" date="2003" name="Int. J. Syst. Evol. Microbiol.">
        <title>Kocuria polaris sp. nov., an orange-pigmented psychrophilic bacterium isolated from an Antarctic cyanobacterial mat sample.</title>
        <authorList>
            <person name="Reddy G.S."/>
            <person name="Prakash J.S."/>
            <person name="Prabahar V."/>
            <person name="Matsumoto G.I."/>
            <person name="Stackebrandt E."/>
            <person name="Shivaji S."/>
        </authorList>
    </citation>
    <scope>NUCLEOTIDE SEQUENCE [LARGE SCALE GENOMIC DNA]</scope>
    <source>
        <strain evidence="12 13">CMS 76or</strain>
    </source>
</reference>
<dbReference type="Gene3D" id="3.10.170.10">
    <property type="match status" value="1"/>
</dbReference>
<keyword evidence="8" id="KW-0862">Zinc</keyword>
<comment type="caution">
    <text evidence="12">The sequence shown here is derived from an EMBL/GenBank/DDBJ whole genome shotgun (WGS) entry which is preliminary data.</text>
</comment>
<keyword evidence="10" id="KW-0865">Zymogen</keyword>
<evidence type="ECO:0000256" key="10">
    <source>
        <dbReference type="ARBA" id="ARBA00023145"/>
    </source>
</evidence>
<feature type="region of interest" description="Disordered" evidence="11">
    <location>
        <begin position="712"/>
        <end position="734"/>
    </location>
</feature>
<keyword evidence="9" id="KW-0482">Metalloprotease</keyword>
<keyword evidence="13" id="KW-1185">Reference proteome</keyword>
<evidence type="ECO:0000313" key="12">
    <source>
        <dbReference type="EMBL" id="KHD97551.1"/>
    </source>
</evidence>
<dbReference type="InterPro" id="IPR050371">
    <property type="entry name" value="Fungal_virulence_M36"/>
</dbReference>
<comment type="subcellular location">
    <subcellularLocation>
        <location evidence="2">Secreted</location>
    </subcellularLocation>
</comment>
<evidence type="ECO:0000256" key="9">
    <source>
        <dbReference type="ARBA" id="ARBA00023049"/>
    </source>
</evidence>
<dbReference type="GO" id="GO:0006508">
    <property type="term" value="P:proteolysis"/>
    <property type="evidence" value="ECO:0007669"/>
    <property type="project" value="UniProtKB-KW"/>
</dbReference>
<name>A0A0A6VSB2_KOCRO</name>
<evidence type="ECO:0000256" key="4">
    <source>
        <dbReference type="ARBA" id="ARBA00022525"/>
    </source>
</evidence>
<dbReference type="RefSeq" id="WP_035926624.1">
    <property type="nucleotide sequence ID" value="NZ_JSUH01000007.1"/>
</dbReference>
<keyword evidence="7" id="KW-0378">Hydrolase</keyword>
<evidence type="ECO:0000256" key="8">
    <source>
        <dbReference type="ARBA" id="ARBA00022833"/>
    </source>
</evidence>
<evidence type="ECO:0000256" key="3">
    <source>
        <dbReference type="ARBA" id="ARBA00006006"/>
    </source>
</evidence>
<feature type="compositionally biased region" description="Low complexity" evidence="11">
    <location>
        <begin position="226"/>
        <end position="238"/>
    </location>
</feature>
<evidence type="ECO:0000256" key="2">
    <source>
        <dbReference type="ARBA" id="ARBA00004613"/>
    </source>
</evidence>
<evidence type="ECO:0000313" key="13">
    <source>
        <dbReference type="Proteomes" id="UP000030466"/>
    </source>
</evidence>
<dbReference type="InterPro" id="IPR001842">
    <property type="entry name" value="Peptidase_M36"/>
</dbReference>
<proteinExistence type="inferred from homology"/>
<dbReference type="Proteomes" id="UP000030466">
    <property type="component" value="Unassembled WGS sequence"/>
</dbReference>
<dbReference type="EMBL" id="JSUH01000007">
    <property type="protein sequence ID" value="KHD97551.1"/>
    <property type="molecule type" value="Genomic_DNA"/>
</dbReference>
<evidence type="ECO:0000256" key="6">
    <source>
        <dbReference type="ARBA" id="ARBA00022723"/>
    </source>
</evidence>
<dbReference type="SUPFAM" id="SSF55486">
    <property type="entry name" value="Metalloproteases ('zincins'), catalytic domain"/>
    <property type="match status" value="1"/>
</dbReference>
<comment type="cofactor">
    <cofactor evidence="1">
        <name>Zn(2+)</name>
        <dbReference type="ChEBI" id="CHEBI:29105"/>
    </cofactor>
</comment>
<keyword evidence="4" id="KW-0964">Secreted</keyword>
<protein>
    <submittedName>
        <fullName evidence="12">Peptidase</fullName>
    </submittedName>
</protein>
<dbReference type="PANTHER" id="PTHR33478:SF1">
    <property type="entry name" value="EXTRACELLULAR METALLOPROTEINASE MEP"/>
    <property type="match status" value="1"/>
</dbReference>
<dbReference type="Pfam" id="PF02128">
    <property type="entry name" value="Peptidase_M36"/>
    <property type="match status" value="1"/>
</dbReference>
<evidence type="ECO:0000256" key="11">
    <source>
        <dbReference type="SAM" id="MobiDB-lite"/>
    </source>
</evidence>
<dbReference type="CDD" id="cd09596">
    <property type="entry name" value="M36"/>
    <property type="match status" value="1"/>
</dbReference>
<keyword evidence="6" id="KW-0479">Metal-binding</keyword>
<organism evidence="12 13">
    <name type="scientific">Kocuria rosea subsp. polaris</name>
    <dbReference type="NCBI Taxonomy" id="136273"/>
    <lineage>
        <taxon>Bacteria</taxon>
        <taxon>Bacillati</taxon>
        <taxon>Actinomycetota</taxon>
        <taxon>Actinomycetes</taxon>
        <taxon>Micrococcales</taxon>
        <taxon>Micrococcaceae</taxon>
        <taxon>Kocuria</taxon>
    </lineage>
</organism>
<gene>
    <name evidence="12" type="ORF">GY22_09525</name>
</gene>
<dbReference type="GO" id="GO:0005615">
    <property type="term" value="C:extracellular space"/>
    <property type="evidence" value="ECO:0007669"/>
    <property type="project" value="InterPro"/>
</dbReference>
<feature type="region of interest" description="Disordered" evidence="11">
    <location>
        <begin position="199"/>
        <end position="254"/>
    </location>
</feature>
<evidence type="ECO:0000256" key="7">
    <source>
        <dbReference type="ARBA" id="ARBA00022801"/>
    </source>
</evidence>
<keyword evidence="5" id="KW-0645">Protease</keyword>
<dbReference type="OrthoDB" id="5377264at2"/>
<feature type="compositionally biased region" description="Low complexity" evidence="11">
    <location>
        <begin position="199"/>
        <end position="214"/>
    </location>
</feature>
<evidence type="ECO:0000256" key="5">
    <source>
        <dbReference type="ARBA" id="ARBA00022670"/>
    </source>
</evidence>
<dbReference type="Gene3D" id="1.10.390.10">
    <property type="entry name" value="Neutral Protease Domain 2"/>
    <property type="match status" value="1"/>
</dbReference>
<accession>A0A0A6VSB2</accession>
<dbReference type="PANTHER" id="PTHR33478">
    <property type="entry name" value="EXTRACELLULAR METALLOPROTEINASE MEP"/>
    <property type="match status" value="1"/>
</dbReference>
<dbReference type="AlphaFoldDB" id="A0A0A6VSB2"/>
<feature type="region of interest" description="Disordered" evidence="11">
    <location>
        <begin position="325"/>
        <end position="345"/>
    </location>
</feature>
<evidence type="ECO:0000256" key="1">
    <source>
        <dbReference type="ARBA" id="ARBA00001947"/>
    </source>
</evidence>
<dbReference type="InterPro" id="IPR027268">
    <property type="entry name" value="Peptidase_M4/M1_CTD_sf"/>
</dbReference>
<comment type="similarity">
    <text evidence="3">Belongs to the peptidase M36 family.</text>
</comment>
<dbReference type="GO" id="GO:0004222">
    <property type="term" value="F:metalloendopeptidase activity"/>
    <property type="evidence" value="ECO:0007669"/>
    <property type="project" value="InterPro"/>
</dbReference>
<feature type="compositionally biased region" description="Polar residues" evidence="11">
    <location>
        <begin position="717"/>
        <end position="734"/>
    </location>
</feature>
<dbReference type="GO" id="GO:0008270">
    <property type="term" value="F:zinc ion binding"/>
    <property type="evidence" value="ECO:0007669"/>
    <property type="project" value="InterPro"/>
</dbReference>